<evidence type="ECO:0000313" key="2">
    <source>
        <dbReference type="EMBL" id="CAI5767362.1"/>
    </source>
</evidence>
<dbReference type="AlphaFoldDB" id="A0AA35P0N7"/>
<keyword evidence="3" id="KW-1185">Reference proteome</keyword>
<reference evidence="2" key="1">
    <citation type="submission" date="2022-12" db="EMBL/GenBank/DDBJ databases">
        <authorList>
            <person name="Alioto T."/>
            <person name="Alioto T."/>
            <person name="Gomez Garrido J."/>
        </authorList>
    </citation>
    <scope>NUCLEOTIDE SEQUENCE</scope>
</reference>
<feature type="region of interest" description="Disordered" evidence="1">
    <location>
        <begin position="1"/>
        <end position="23"/>
    </location>
</feature>
<gene>
    <name evidence="2" type="ORF">PODLI_1B011693</name>
</gene>
<accession>A0AA35P0N7</accession>
<dbReference type="Proteomes" id="UP001178461">
    <property type="component" value="Chromosome 2"/>
</dbReference>
<evidence type="ECO:0000256" key="1">
    <source>
        <dbReference type="SAM" id="MobiDB-lite"/>
    </source>
</evidence>
<dbReference type="EMBL" id="OX395127">
    <property type="protein sequence ID" value="CAI5767362.1"/>
    <property type="molecule type" value="Genomic_DNA"/>
</dbReference>
<proteinExistence type="predicted"/>
<evidence type="ECO:0000313" key="3">
    <source>
        <dbReference type="Proteomes" id="UP001178461"/>
    </source>
</evidence>
<protein>
    <submittedName>
        <fullName evidence="2">Uncharacterized protein</fullName>
    </submittedName>
</protein>
<organism evidence="2 3">
    <name type="scientific">Podarcis lilfordi</name>
    <name type="common">Lilford's wall lizard</name>
    <dbReference type="NCBI Taxonomy" id="74358"/>
    <lineage>
        <taxon>Eukaryota</taxon>
        <taxon>Metazoa</taxon>
        <taxon>Chordata</taxon>
        <taxon>Craniata</taxon>
        <taxon>Vertebrata</taxon>
        <taxon>Euteleostomi</taxon>
        <taxon>Lepidosauria</taxon>
        <taxon>Squamata</taxon>
        <taxon>Bifurcata</taxon>
        <taxon>Unidentata</taxon>
        <taxon>Episquamata</taxon>
        <taxon>Laterata</taxon>
        <taxon>Lacertibaenia</taxon>
        <taxon>Lacertidae</taxon>
        <taxon>Podarcis</taxon>
    </lineage>
</organism>
<sequence>MLEENEEAFNDTKSALNSREPKVAEGRVSAAAELFVYDAATLTIVTVQHSKNCETFSLLLCLHRFFLKAPALLSSCFLWKRLLVKASLLPVFILQHL</sequence>
<name>A0AA35P0N7_9SAUR</name>